<keyword evidence="2 3" id="KW-0802">TPR repeat</keyword>
<name>A0A7W5BE41_9BURK</name>
<evidence type="ECO:0000256" key="3">
    <source>
        <dbReference type="PROSITE-ProRule" id="PRU00339"/>
    </source>
</evidence>
<dbReference type="PANTHER" id="PTHR44943:SF8">
    <property type="entry name" value="TPR REPEAT-CONTAINING PROTEIN MJ0263"/>
    <property type="match status" value="1"/>
</dbReference>
<feature type="transmembrane region" description="Helical" evidence="5">
    <location>
        <begin position="42"/>
        <end position="62"/>
    </location>
</feature>
<evidence type="ECO:0000256" key="4">
    <source>
        <dbReference type="SAM" id="MobiDB-lite"/>
    </source>
</evidence>
<feature type="repeat" description="TPR" evidence="3">
    <location>
        <begin position="185"/>
        <end position="218"/>
    </location>
</feature>
<organism evidence="6 7">
    <name type="scientific">Pseudoduganella violacea</name>
    <dbReference type="NCBI Taxonomy" id="1715466"/>
    <lineage>
        <taxon>Bacteria</taxon>
        <taxon>Pseudomonadati</taxon>
        <taxon>Pseudomonadota</taxon>
        <taxon>Betaproteobacteria</taxon>
        <taxon>Burkholderiales</taxon>
        <taxon>Oxalobacteraceae</taxon>
        <taxon>Telluria group</taxon>
        <taxon>Pseudoduganella</taxon>
    </lineage>
</organism>
<evidence type="ECO:0000256" key="1">
    <source>
        <dbReference type="ARBA" id="ARBA00022737"/>
    </source>
</evidence>
<dbReference type="InterPro" id="IPR051685">
    <property type="entry name" value="Ycf3/AcsC/BcsC/TPR_MFPF"/>
</dbReference>
<dbReference type="Pfam" id="PF14559">
    <property type="entry name" value="TPR_19"/>
    <property type="match status" value="1"/>
</dbReference>
<proteinExistence type="predicted"/>
<dbReference type="PROSITE" id="PS50005">
    <property type="entry name" value="TPR"/>
    <property type="match status" value="1"/>
</dbReference>
<accession>A0A7W5BE41</accession>
<keyword evidence="5" id="KW-0472">Membrane</keyword>
<keyword evidence="7" id="KW-1185">Reference proteome</keyword>
<protein>
    <submittedName>
        <fullName evidence="6">MSHA biogenesis protein MshN</fullName>
    </submittedName>
</protein>
<feature type="compositionally biased region" description="Pro residues" evidence="4">
    <location>
        <begin position="104"/>
        <end position="122"/>
    </location>
</feature>
<comment type="caution">
    <text evidence="6">The sequence shown here is derived from an EMBL/GenBank/DDBJ whole genome shotgun (WGS) entry which is preliminary data.</text>
</comment>
<gene>
    <name evidence="6" type="ORF">FHS03_004324</name>
</gene>
<dbReference type="PANTHER" id="PTHR44943">
    <property type="entry name" value="CELLULOSE SYNTHASE OPERON PROTEIN C"/>
    <property type="match status" value="1"/>
</dbReference>
<dbReference type="EMBL" id="JACHXD010000014">
    <property type="protein sequence ID" value="MBB3121248.1"/>
    <property type="molecule type" value="Genomic_DNA"/>
</dbReference>
<dbReference type="InterPro" id="IPR011990">
    <property type="entry name" value="TPR-like_helical_dom_sf"/>
</dbReference>
<dbReference type="AlphaFoldDB" id="A0A7W5BE41"/>
<dbReference type="Pfam" id="PF13432">
    <property type="entry name" value="TPR_16"/>
    <property type="match status" value="1"/>
</dbReference>
<dbReference type="RefSeq" id="WP_183442971.1">
    <property type="nucleotide sequence ID" value="NZ_JACHXD010000014.1"/>
</dbReference>
<evidence type="ECO:0000256" key="5">
    <source>
        <dbReference type="SAM" id="Phobius"/>
    </source>
</evidence>
<evidence type="ECO:0000313" key="6">
    <source>
        <dbReference type="EMBL" id="MBB3121248.1"/>
    </source>
</evidence>
<dbReference type="Proteomes" id="UP000541535">
    <property type="component" value="Unassembled WGS sequence"/>
</dbReference>
<reference evidence="6 7" key="1">
    <citation type="submission" date="2020-08" db="EMBL/GenBank/DDBJ databases">
        <title>Genomic Encyclopedia of Type Strains, Phase III (KMG-III): the genomes of soil and plant-associated and newly described type strains.</title>
        <authorList>
            <person name="Whitman W."/>
        </authorList>
    </citation>
    <scope>NUCLEOTIDE SEQUENCE [LARGE SCALE GENOMIC DNA]</scope>
    <source>
        <strain evidence="6 7">CECT 8897</strain>
    </source>
</reference>
<sequence>MSLINKMLQDLDARSSGAAASQGGSSAVRPVTAAVRPMPRMLLILAAVAGIVIFVVAAIFAWRALTRPSPSSLSASAKAAAPAVVAPAPAAVVAPPSIAATPPAAAPPEAPAPAPVQAPPIPSAEAKTAPVGIAPSEAPAKSRSAEKRRIETPLRASPALVRSTIGEKEEARLRGDAGLSKVQQAENEYRRGLSAMQEGRVHDAIARFEQTLANNPRHEAARQTLIGLLIENQRGDEAMQHMQQALALDPAQAQMAMLLARLQMERNGPAIDTLQRTLPHAAANADFRAFLAGALQREQRHAEAVEHYQAALRLQAGNSVWWMGLGISLQALKRNAEARTAFNEAKTGGRLSPELQTFVERKLQQLPN</sequence>
<keyword evidence="5" id="KW-1133">Transmembrane helix</keyword>
<evidence type="ECO:0000313" key="7">
    <source>
        <dbReference type="Proteomes" id="UP000541535"/>
    </source>
</evidence>
<dbReference type="SUPFAM" id="SSF48452">
    <property type="entry name" value="TPR-like"/>
    <property type="match status" value="1"/>
</dbReference>
<feature type="region of interest" description="Disordered" evidence="4">
    <location>
        <begin position="100"/>
        <end position="155"/>
    </location>
</feature>
<dbReference type="SMART" id="SM00028">
    <property type="entry name" value="TPR"/>
    <property type="match status" value="3"/>
</dbReference>
<feature type="compositionally biased region" description="Basic and acidic residues" evidence="4">
    <location>
        <begin position="143"/>
        <end position="152"/>
    </location>
</feature>
<evidence type="ECO:0000256" key="2">
    <source>
        <dbReference type="ARBA" id="ARBA00022803"/>
    </source>
</evidence>
<keyword evidence="1" id="KW-0677">Repeat</keyword>
<keyword evidence="5" id="KW-0812">Transmembrane</keyword>
<dbReference type="Gene3D" id="1.25.40.10">
    <property type="entry name" value="Tetratricopeptide repeat domain"/>
    <property type="match status" value="2"/>
</dbReference>
<dbReference type="InterPro" id="IPR019734">
    <property type="entry name" value="TPR_rpt"/>
</dbReference>